<comment type="caution">
    <text evidence="3">The sequence shown here is derived from an EMBL/GenBank/DDBJ whole genome shotgun (WGS) entry which is preliminary data.</text>
</comment>
<protein>
    <submittedName>
        <fullName evidence="3">Uncharacterized protein</fullName>
    </submittedName>
</protein>
<dbReference type="PANTHER" id="PTHR35149:SF2">
    <property type="entry name" value="DUF262 DOMAIN-CONTAINING PROTEIN"/>
    <property type="match status" value="1"/>
</dbReference>
<dbReference type="Proteomes" id="UP000249579">
    <property type="component" value="Unassembled WGS sequence"/>
</dbReference>
<reference evidence="3 4" key="1">
    <citation type="journal article" date="2018" name="Front. Microbiol.">
        <title>Description and Comparative Genomics of Macrococcus caseolyticus subsp. hominis subsp. nov., Macrococcus goetzii sp. nov., Macrococcus epidermidis sp. nov., and Macrococcus bohemicus sp. nov., Novel Macrococci From Human Clinical Material With Virulence Potential and Suspected Uptake of Foreign DNA by Natural Transformation.</title>
        <authorList>
            <person name="Maslanova I."/>
            <person name="Wertheimer Z."/>
            <person name="Sedlacek I."/>
            <person name="Svec P."/>
            <person name="Indrakova A."/>
            <person name="Kovarovic V."/>
            <person name="Schumann P."/>
            <person name="Sproer C."/>
            <person name="Kralova S."/>
            <person name="Sedo O."/>
            <person name="Kristofova L."/>
            <person name="Vrbovska V."/>
            <person name="Fuzik T."/>
            <person name="Petras P."/>
            <person name="Zdrahal Z."/>
            <person name="Ruzickova V."/>
            <person name="Doskar J."/>
            <person name="Pantucek R."/>
        </authorList>
    </citation>
    <scope>NUCLEOTIDE SEQUENCE [LARGE SCALE GENOMIC DNA]</scope>
    <source>
        <strain evidence="3 4">03/115</strain>
    </source>
</reference>
<dbReference type="InterPro" id="IPR004919">
    <property type="entry name" value="GmrSD_N"/>
</dbReference>
<dbReference type="EMBL" id="PZJG01000006">
    <property type="protein sequence ID" value="RAK48792.1"/>
    <property type="molecule type" value="Genomic_DNA"/>
</dbReference>
<evidence type="ECO:0000259" key="1">
    <source>
        <dbReference type="Pfam" id="PF03235"/>
    </source>
</evidence>
<dbReference type="PANTHER" id="PTHR35149">
    <property type="entry name" value="SLL5132 PROTEIN"/>
    <property type="match status" value="1"/>
</dbReference>
<name>A0A328A2T5_9STAP</name>
<sequence length="449" mass="53215">MTLITNDLKILSLKDLMLSSNGEGSLTLKIPSYQRPYRWSSKSANQLFMDIYEAFNNNISEYRLGSVILHKDNDFYNIVDGQQRLTTLSILLFVIKSENSDYEDRLSLLNEKYDDLSHAAIVRNFDILNKRVGELSLDEIKRLEQYLLERCTIVQIVTDNVQEAFQFFDSQNSRGKALAPHDLLKSYHLREMKHNDEQATMDLIQQWENIDQARLSLIFEWYLYPIHQWQRNKDGIGYSSKNIDVFKGINADSTFNYAMYHKASHLYVEQFNRSGNNELFASTPITQFQLTEPIIAGRRFFEYILYYEKLLKKVAYRINNANREHPEVLGDESVRGDWLTKRLYEALVLMCIDRFGEEAFTPRIENILYTWSYSIRLHMKRVSKLTINKYAQGNHEINPGLNLFERIKEMRHPNELMEILFKQPEHHNKYKIMKEEIFKINHWSLNNDE</sequence>
<gene>
    <name evidence="3" type="ORF">BHX94_09075</name>
</gene>
<evidence type="ECO:0000313" key="4">
    <source>
        <dbReference type="Proteomes" id="UP000249579"/>
    </source>
</evidence>
<dbReference type="Pfam" id="PF03235">
    <property type="entry name" value="GmrSD_N"/>
    <property type="match status" value="1"/>
</dbReference>
<dbReference type="AlphaFoldDB" id="A0A328A2T5"/>
<dbReference type="InterPro" id="IPR057156">
    <property type="entry name" value="DUF7834"/>
</dbReference>
<proteinExistence type="predicted"/>
<dbReference type="RefSeq" id="WP_111746236.1">
    <property type="nucleotide sequence ID" value="NZ_DALZDE010000005.1"/>
</dbReference>
<evidence type="ECO:0000313" key="3">
    <source>
        <dbReference type="EMBL" id="RAK48792.1"/>
    </source>
</evidence>
<feature type="domain" description="DUF7834" evidence="2">
    <location>
        <begin position="201"/>
        <end position="429"/>
    </location>
</feature>
<accession>A0A328A2T5</accession>
<dbReference type="Pfam" id="PF25202">
    <property type="entry name" value="DUF7834"/>
    <property type="match status" value="1"/>
</dbReference>
<evidence type="ECO:0000259" key="2">
    <source>
        <dbReference type="Pfam" id="PF25202"/>
    </source>
</evidence>
<dbReference type="OrthoDB" id="9798761at2"/>
<feature type="domain" description="GmrSD restriction endonucleases N-terminal" evidence="1">
    <location>
        <begin position="18"/>
        <end position="188"/>
    </location>
</feature>
<organism evidence="3 4">
    <name type="scientific">Macrococcoides bohemicum</name>
    <dbReference type="NCBI Taxonomy" id="1903056"/>
    <lineage>
        <taxon>Bacteria</taxon>
        <taxon>Bacillati</taxon>
        <taxon>Bacillota</taxon>
        <taxon>Bacilli</taxon>
        <taxon>Bacillales</taxon>
        <taxon>Staphylococcaceae</taxon>
        <taxon>Macrococcoides</taxon>
    </lineage>
</organism>